<evidence type="ECO:0008006" key="18">
    <source>
        <dbReference type="Google" id="ProtNLM"/>
    </source>
</evidence>
<organism evidence="16 17">
    <name type="scientific">[Myrmecia] bisecta</name>
    <dbReference type="NCBI Taxonomy" id="41462"/>
    <lineage>
        <taxon>Eukaryota</taxon>
        <taxon>Viridiplantae</taxon>
        <taxon>Chlorophyta</taxon>
        <taxon>core chlorophytes</taxon>
        <taxon>Trebouxiophyceae</taxon>
        <taxon>Trebouxiales</taxon>
        <taxon>Trebouxiaceae</taxon>
        <taxon>Myrmecia</taxon>
    </lineage>
</organism>
<dbReference type="EMBL" id="JALJOR010000005">
    <property type="protein sequence ID" value="KAK9816925.1"/>
    <property type="molecule type" value="Genomic_DNA"/>
</dbReference>
<dbReference type="PANTHER" id="PTHR19306:SF6">
    <property type="entry name" value="STRUCTURAL MAINTENANCE OF CHROMOSOMES PROTEIN 6"/>
    <property type="match status" value="1"/>
</dbReference>
<dbReference type="GO" id="GO:0005634">
    <property type="term" value="C:nucleus"/>
    <property type="evidence" value="ECO:0007669"/>
    <property type="project" value="UniProtKB-SubCell"/>
</dbReference>
<reference evidence="16 17" key="1">
    <citation type="journal article" date="2024" name="Nat. Commun.">
        <title>Phylogenomics reveals the evolutionary origins of lichenization in chlorophyte algae.</title>
        <authorList>
            <person name="Puginier C."/>
            <person name="Libourel C."/>
            <person name="Otte J."/>
            <person name="Skaloud P."/>
            <person name="Haon M."/>
            <person name="Grisel S."/>
            <person name="Petersen M."/>
            <person name="Berrin J.G."/>
            <person name="Delaux P.M."/>
            <person name="Dal Grande F."/>
            <person name="Keller J."/>
        </authorList>
    </citation>
    <scope>NUCLEOTIDE SEQUENCE [LARGE SCALE GENOMIC DNA]</scope>
    <source>
        <strain evidence="16 17">SAG 2043</strain>
    </source>
</reference>
<dbReference type="InterPro" id="IPR047365">
    <property type="entry name" value="Tudor_AtPTM-like"/>
</dbReference>
<feature type="coiled-coil region" evidence="12">
    <location>
        <begin position="893"/>
        <end position="962"/>
    </location>
</feature>
<keyword evidence="7" id="KW-0067">ATP-binding</keyword>
<dbReference type="GO" id="GO:0003697">
    <property type="term" value="F:single-stranded DNA binding"/>
    <property type="evidence" value="ECO:0007669"/>
    <property type="project" value="TreeGrafter"/>
</dbReference>
<feature type="coiled-coil region" evidence="12">
    <location>
        <begin position="465"/>
        <end position="577"/>
    </location>
</feature>
<dbReference type="GO" id="GO:0000724">
    <property type="term" value="P:double-strand break repair via homologous recombination"/>
    <property type="evidence" value="ECO:0007669"/>
    <property type="project" value="TreeGrafter"/>
</dbReference>
<dbReference type="Pfam" id="PF21743">
    <property type="entry name" value="PTM_DIR17_Tudor"/>
    <property type="match status" value="1"/>
</dbReference>
<keyword evidence="10" id="KW-0234">DNA repair</keyword>
<comment type="subcellular location">
    <subcellularLocation>
        <location evidence="2">Chromosome</location>
    </subcellularLocation>
    <subcellularLocation>
        <location evidence="1">Nucleus</location>
    </subcellularLocation>
</comment>
<evidence type="ECO:0000256" key="13">
    <source>
        <dbReference type="SAM" id="MobiDB-lite"/>
    </source>
</evidence>
<evidence type="ECO:0000256" key="3">
    <source>
        <dbReference type="ARBA" id="ARBA00006793"/>
    </source>
</evidence>
<evidence type="ECO:0000256" key="6">
    <source>
        <dbReference type="ARBA" id="ARBA00022763"/>
    </source>
</evidence>
<comment type="caution">
    <text evidence="16">The sequence shown here is derived from an EMBL/GenBank/DDBJ whole genome shotgun (WGS) entry which is preliminary data.</text>
</comment>
<keyword evidence="5" id="KW-0547">Nucleotide-binding</keyword>
<proteinExistence type="inferred from homology"/>
<keyword evidence="6" id="KW-0227">DNA damage</keyword>
<sequence length="1229" mass="136500">MPASKASAPELTDALAYKSRTVKKSFGGEPFIGEVVSVRRTAQYGLLFKLRYTDGDGEEVDWSELQQILVPSAESAAESAAGRMWSPKRPAAAKITHRGRAVKKPRCYEEAENPAPSNAEEEAEAMEMEEEVAAVRDWVRPPGTGLPGHLKTVRLENFMCHEHLEVEFNDHVTFISGTNGSGKSAVLQAIQQALGVRAADTGRGTKQRAFIKEGCQQAAVTVKLWNPATHPDAYQPAKFGNFIIVEKRFGKTTSWAVRNEHGKKIYDKKSDLDDMLSALNINGSNPIAVMTQDTTRSFLSGSSEKSAKLMFQIYMEATLLVRILEEHEMAHLSVLDQQAITEHAKTKYKELQAEVATLKQQVDALAAVDELKEELHHLECTFAWTHVATVSEKVAKIEGLLGGTGPEKLQEADAELEAAKQEVAELQRESAKHHESLKNFNATMEMMASESAALQSQHKAAKTAAARAQQAVARKLKELSEHKQRQQALVATANESHAEIIAQSQAVVDDYQRAIAEQETQVDQLGAELLEKQQAFQGAQEEAKKAGQKLTSATQRIQMADEKVSDLMQQLQQQQRALQDKLMVFGAHAAQLVKAIGGSAAQFHRLPIGPVGSQLALKDSRWAKVVEICIGRQLETFLVHDRHDSEKLRALAQRFRLPMPAITIINFDIPPHTMPPNKLPDGRFTTVLSVLSCTHKTQAHTIMNYLIDNGAVERTVLCVHDHEAIQAGFHSNNVQNAYTLEGSRRYRKYNTQTCLPPPRNMRPPRLGASAESNIQELTELIEVAKAEADAARRDKGAANFEHDQARKKFLACKAAVVGARNNKNAVQSQLEDLMSQPPPETQVGKNEDESASGLEGELAELDRLLWEVNRDLLEAKQALSTAQAAEQAAHQAFKAKQQESEELSEQNARYMSQLSAQRRRVGEARGRVDQLDLHKHTVQAKLKDLEDDLEQMLADKAEVTASAEMFCSAEEVAQHRKAVEALWLSKGVKEEDLPQHMATQKLARRVAFVKTKMAKHEKDNGGKRDEVMTKYQAKELERAASQKRLQALVLIYNAVVDGMEMRKKQYKTIDKNVEQMVNVRFNNLVAKKGHTGMIRLDREAKSLIIEMKIAGKAAKETETVKDLKQLSGGERSFTTVALALALGGFTNNPFRAMDEFDVFMDAVNRQVSMQSLFQTAIDMPELQFIFLTPQDVGAVEDAKKHLRARGTQIDDKFVKVITMAPARPTAIRA</sequence>
<evidence type="ECO:0000256" key="2">
    <source>
        <dbReference type="ARBA" id="ARBA00004286"/>
    </source>
</evidence>
<evidence type="ECO:0000256" key="4">
    <source>
        <dbReference type="ARBA" id="ARBA00022454"/>
    </source>
</evidence>
<feature type="coiled-coil region" evidence="12">
    <location>
        <begin position="409"/>
        <end position="436"/>
    </location>
</feature>
<feature type="coiled-coil region" evidence="12">
    <location>
        <begin position="341"/>
        <end position="368"/>
    </location>
</feature>
<dbReference type="Gene3D" id="1.10.287.1490">
    <property type="match status" value="1"/>
</dbReference>
<keyword evidence="9" id="KW-0233">DNA recombination</keyword>
<dbReference type="PANTHER" id="PTHR19306">
    <property type="entry name" value="STRUCTURAL MAINTENANCE OF CHROMOSOMES 5,6 SMC5, SMC6"/>
    <property type="match status" value="1"/>
</dbReference>
<accession>A0AAW1Q4G9</accession>
<protein>
    <recommendedName>
        <fullName evidence="18">Structural maintenance of chromosomes protein 6</fullName>
    </recommendedName>
</protein>
<evidence type="ECO:0000256" key="9">
    <source>
        <dbReference type="ARBA" id="ARBA00023172"/>
    </source>
</evidence>
<keyword evidence="17" id="KW-1185">Reference proteome</keyword>
<evidence type="ECO:0000256" key="8">
    <source>
        <dbReference type="ARBA" id="ARBA00023054"/>
    </source>
</evidence>
<dbReference type="InterPro" id="IPR027417">
    <property type="entry name" value="P-loop_NTPase"/>
</dbReference>
<evidence type="ECO:0000259" key="15">
    <source>
        <dbReference type="Pfam" id="PF21743"/>
    </source>
</evidence>
<dbReference type="Gene3D" id="3.40.50.300">
    <property type="entry name" value="P-loop containing nucleotide triphosphate hydrolases"/>
    <property type="match status" value="2"/>
</dbReference>
<evidence type="ECO:0000259" key="14">
    <source>
        <dbReference type="Pfam" id="PF02463"/>
    </source>
</evidence>
<keyword evidence="4" id="KW-0158">Chromosome</keyword>
<dbReference type="SUPFAM" id="SSF52540">
    <property type="entry name" value="P-loop containing nucleoside triphosphate hydrolases"/>
    <property type="match status" value="1"/>
</dbReference>
<evidence type="ECO:0000256" key="10">
    <source>
        <dbReference type="ARBA" id="ARBA00023204"/>
    </source>
</evidence>
<dbReference type="AlphaFoldDB" id="A0AAW1Q4G9"/>
<dbReference type="GO" id="GO:0035861">
    <property type="term" value="C:site of double-strand break"/>
    <property type="evidence" value="ECO:0007669"/>
    <property type="project" value="TreeGrafter"/>
</dbReference>
<feature type="region of interest" description="Disordered" evidence="13">
    <location>
        <begin position="834"/>
        <end position="854"/>
    </location>
</feature>
<evidence type="ECO:0000313" key="16">
    <source>
        <dbReference type="EMBL" id="KAK9816925.1"/>
    </source>
</evidence>
<keyword evidence="11" id="KW-0539">Nucleus</keyword>
<name>A0AAW1Q4G9_9CHLO</name>
<dbReference type="GO" id="GO:0003684">
    <property type="term" value="F:damaged DNA binding"/>
    <property type="evidence" value="ECO:0007669"/>
    <property type="project" value="TreeGrafter"/>
</dbReference>
<keyword evidence="8 12" id="KW-0175">Coiled coil</keyword>
<dbReference type="GO" id="GO:0005524">
    <property type="term" value="F:ATP binding"/>
    <property type="evidence" value="ECO:0007669"/>
    <property type="project" value="UniProtKB-KW"/>
</dbReference>
<evidence type="ECO:0000256" key="1">
    <source>
        <dbReference type="ARBA" id="ARBA00004123"/>
    </source>
</evidence>
<evidence type="ECO:0000256" key="12">
    <source>
        <dbReference type="SAM" id="Coils"/>
    </source>
</evidence>
<feature type="domain" description="RecF/RecN/SMC N-terminal" evidence="14">
    <location>
        <begin position="150"/>
        <end position="1190"/>
    </location>
</feature>
<feature type="domain" description="PTM/DIR17-like Tudor" evidence="15">
    <location>
        <begin position="20"/>
        <end position="69"/>
    </location>
</feature>
<evidence type="ECO:0000256" key="5">
    <source>
        <dbReference type="ARBA" id="ARBA00022741"/>
    </source>
</evidence>
<evidence type="ECO:0000256" key="11">
    <source>
        <dbReference type="ARBA" id="ARBA00023242"/>
    </source>
</evidence>
<comment type="similarity">
    <text evidence="3">Belongs to the SMC family. SMC6 subfamily.</text>
</comment>
<evidence type="ECO:0000313" key="17">
    <source>
        <dbReference type="Proteomes" id="UP001489004"/>
    </source>
</evidence>
<dbReference type="Pfam" id="PF02463">
    <property type="entry name" value="SMC_N"/>
    <property type="match status" value="1"/>
</dbReference>
<dbReference type="GO" id="GO:0030915">
    <property type="term" value="C:Smc5-Smc6 complex"/>
    <property type="evidence" value="ECO:0007669"/>
    <property type="project" value="TreeGrafter"/>
</dbReference>
<dbReference type="InterPro" id="IPR003395">
    <property type="entry name" value="RecF/RecN/SMC_N"/>
</dbReference>
<evidence type="ECO:0000256" key="7">
    <source>
        <dbReference type="ARBA" id="ARBA00022840"/>
    </source>
</evidence>
<dbReference type="Proteomes" id="UP001489004">
    <property type="component" value="Unassembled WGS sequence"/>
</dbReference>
<dbReference type="GO" id="GO:0051276">
    <property type="term" value="P:chromosome organization"/>
    <property type="evidence" value="ECO:0007669"/>
    <property type="project" value="UniProtKB-ARBA"/>
</dbReference>
<gene>
    <name evidence="16" type="ORF">WJX72_007128</name>
</gene>